<dbReference type="AlphaFoldDB" id="A0A221KHL9"/>
<evidence type="ECO:0000259" key="2">
    <source>
        <dbReference type="Pfam" id="PF13937"/>
    </source>
</evidence>
<feature type="transmembrane region" description="Helical" evidence="1">
    <location>
        <begin position="55"/>
        <end position="76"/>
    </location>
</feature>
<evidence type="ECO:0000313" key="4">
    <source>
        <dbReference type="Proteomes" id="UP000199729"/>
    </source>
</evidence>
<organism evidence="3 4">
    <name type="scientific">Vitreoscilla filiformis</name>
    <dbReference type="NCBI Taxonomy" id="63"/>
    <lineage>
        <taxon>Bacteria</taxon>
        <taxon>Pseudomonadati</taxon>
        <taxon>Pseudomonadota</taxon>
        <taxon>Betaproteobacteria</taxon>
        <taxon>Neisseriales</taxon>
        <taxon>Neisseriaceae</taxon>
        <taxon>Vitreoscilla</taxon>
    </lineage>
</organism>
<accession>A0A221KHL9</accession>
<name>A0A221KHL9_VITFI</name>
<evidence type="ECO:0000256" key="1">
    <source>
        <dbReference type="SAM" id="Phobius"/>
    </source>
</evidence>
<keyword evidence="1" id="KW-1133">Transmembrane helix</keyword>
<dbReference type="KEGG" id="vff:VITFI_CDS2642"/>
<feature type="domain" description="Sodium symporter small subunit" evidence="2">
    <location>
        <begin position="14"/>
        <end position="85"/>
    </location>
</feature>
<reference evidence="3 4" key="1">
    <citation type="submission" date="2017-07" db="EMBL/GenBank/DDBJ databases">
        <title>Complete Genome Sequence of the cosmetic ferment Vitreoscilla filiformis (ATCC15551).</title>
        <authorList>
            <person name="Contreras S."/>
            <person name="Sagory-Zalkind P."/>
            <person name="Blanquart H."/>
            <person name="Iltis A."/>
            <person name="Morand S.C."/>
        </authorList>
    </citation>
    <scope>NUCLEOTIDE SEQUENCE [LARGE SCALE GENOMIC DNA]</scope>
    <source>
        <strain evidence="3 4">ATCC 15551</strain>
    </source>
</reference>
<dbReference type="EMBL" id="CP022423">
    <property type="protein sequence ID" value="ASM78419.1"/>
    <property type="molecule type" value="Genomic_DNA"/>
</dbReference>
<protein>
    <submittedName>
        <fullName evidence="3">Membrane protein</fullName>
    </submittedName>
</protein>
<feature type="transmembrane region" description="Helical" evidence="1">
    <location>
        <begin position="23"/>
        <end position="43"/>
    </location>
</feature>
<dbReference type="Proteomes" id="UP000199729">
    <property type="component" value="Chromosome"/>
</dbReference>
<keyword evidence="1" id="KW-0472">Membrane</keyword>
<keyword evidence="4" id="KW-1185">Reference proteome</keyword>
<gene>
    <name evidence="3" type="ORF">VITFI_CDS2642</name>
</gene>
<keyword evidence="1" id="KW-0812">Transmembrane</keyword>
<proteinExistence type="predicted"/>
<dbReference type="Pfam" id="PF13937">
    <property type="entry name" value="DUF4212"/>
    <property type="match status" value="1"/>
</dbReference>
<sequence length="92" mass="10737">MPMSIPASPDLAQRQRHWRLNRLLVLGLLVGWLVVTFLVSYHARALSFRFFGWPFSFWMAAQGALLVYLLLVILYARSMNWLDQDCHLAEDD</sequence>
<dbReference type="NCBIfam" id="TIGR03647">
    <property type="entry name" value="Na_symport_sm"/>
    <property type="match status" value="1"/>
</dbReference>
<evidence type="ECO:0000313" key="3">
    <source>
        <dbReference type="EMBL" id="ASM78419.1"/>
    </source>
</evidence>
<dbReference type="InterPro" id="IPR019886">
    <property type="entry name" value="Na_symporter_ssu"/>
</dbReference>